<dbReference type="InterPro" id="IPR007636">
    <property type="entry name" value="Restrct_endonuc_II_XhoI"/>
</dbReference>
<dbReference type="AlphaFoldDB" id="A0A0P9D0U9"/>
<gene>
    <name evidence="1" type="ORF">AN477_01780</name>
</gene>
<proteinExistence type="predicted"/>
<dbReference type="GO" id="GO:0003677">
    <property type="term" value="F:DNA binding"/>
    <property type="evidence" value="ECO:0007669"/>
    <property type="project" value="InterPro"/>
</dbReference>
<keyword evidence="2" id="KW-1185">Reference proteome</keyword>
<sequence>MPAKDELDERTKEAIRFFWTTRLSQQGKNMDRGVQNQGTRGAVTGGKQLDGFLEVLRWILLKNGVTEDEIFTSGKLELPGFYRPSKQWDLVVVRQQQSGEKRLIAAVELKSQVGSFGNNFNNRTEEAMGSSLDILTAYREGAFGDSAPSPWLGYLMVLEESPKSTVPVRVAEPHFNVFEEFRDTSYAQRYELFCKKLLLERNYTAAAFLMSNKSFGPEGNYGEPSDDLTMYTFVRSLVGHIVGS</sequence>
<organism evidence="1 2">
    <name type="scientific">Alicyclobacillus ferrooxydans</name>
    <dbReference type="NCBI Taxonomy" id="471514"/>
    <lineage>
        <taxon>Bacteria</taxon>
        <taxon>Bacillati</taxon>
        <taxon>Bacillota</taxon>
        <taxon>Bacilli</taxon>
        <taxon>Bacillales</taxon>
        <taxon>Alicyclobacillaceae</taxon>
        <taxon>Alicyclobacillus</taxon>
    </lineage>
</organism>
<evidence type="ECO:0000313" key="1">
    <source>
        <dbReference type="EMBL" id="KPV45756.1"/>
    </source>
</evidence>
<dbReference type="PATRIC" id="fig|471514.4.peg.357"/>
<dbReference type="GO" id="GO:0009036">
    <property type="term" value="F:type II site-specific deoxyribonuclease activity"/>
    <property type="evidence" value="ECO:0007669"/>
    <property type="project" value="InterPro"/>
</dbReference>
<protein>
    <submittedName>
        <fullName evidence="1">Restriction endonuclease</fullName>
    </submittedName>
</protein>
<reference evidence="1 2" key="1">
    <citation type="submission" date="2015-09" db="EMBL/GenBank/DDBJ databases">
        <title>Draft genome sequence of Alicyclobacillus ferrooxydans DSM 22381.</title>
        <authorList>
            <person name="Hemp J."/>
        </authorList>
    </citation>
    <scope>NUCLEOTIDE SEQUENCE [LARGE SCALE GENOMIC DNA]</scope>
    <source>
        <strain evidence="1 2">TC-34</strain>
    </source>
</reference>
<evidence type="ECO:0000313" key="2">
    <source>
        <dbReference type="Proteomes" id="UP000050482"/>
    </source>
</evidence>
<dbReference type="Pfam" id="PF04555">
    <property type="entry name" value="XhoI"/>
    <property type="match status" value="1"/>
</dbReference>
<comment type="caution">
    <text evidence="1">The sequence shown here is derived from an EMBL/GenBank/DDBJ whole genome shotgun (WGS) entry which is preliminary data.</text>
</comment>
<dbReference type="GO" id="GO:0009307">
    <property type="term" value="P:DNA restriction-modification system"/>
    <property type="evidence" value="ECO:0007669"/>
    <property type="project" value="InterPro"/>
</dbReference>
<name>A0A0P9D0U9_9BACL</name>
<keyword evidence="1" id="KW-0255">Endonuclease</keyword>
<keyword evidence="1" id="KW-0378">Hydrolase</keyword>
<dbReference type="Proteomes" id="UP000050482">
    <property type="component" value="Unassembled WGS sequence"/>
</dbReference>
<accession>A0A0P9D0U9</accession>
<keyword evidence="1" id="KW-0540">Nuclease</keyword>
<dbReference type="EMBL" id="LJCO01000008">
    <property type="protein sequence ID" value="KPV45756.1"/>
    <property type="molecule type" value="Genomic_DNA"/>
</dbReference>